<protein>
    <recommendedName>
        <fullName evidence="1">Bacteriophage T5 Orf172 DNA-binding domain-containing protein</fullName>
    </recommendedName>
</protein>
<dbReference type="OrthoDB" id="2417614at2759"/>
<keyword evidence="3" id="KW-1185">Reference proteome</keyword>
<dbReference type="EMBL" id="KV748572">
    <property type="protein sequence ID" value="OCL14454.1"/>
    <property type="molecule type" value="Genomic_DNA"/>
</dbReference>
<evidence type="ECO:0000259" key="1">
    <source>
        <dbReference type="SMART" id="SM00974"/>
    </source>
</evidence>
<gene>
    <name evidence="2" type="ORF">AOQ84DRAFT_371258</name>
</gene>
<evidence type="ECO:0000313" key="2">
    <source>
        <dbReference type="EMBL" id="OCL14454.1"/>
    </source>
</evidence>
<dbReference type="SMART" id="SM00974">
    <property type="entry name" value="T5orf172"/>
    <property type="match status" value="1"/>
</dbReference>
<dbReference type="PANTHER" id="PTHR28094:SF1">
    <property type="entry name" value="MEIOTICALLY UP-REGULATED GENE 113 PROTEIN"/>
    <property type="match status" value="1"/>
</dbReference>
<sequence>MPHDSMDDAFTEGASRFRQPVGLFPPKPGKYNIVARSVLENELLQPRHPEAVDAYIREEILESVIKKGHVYVLSAPQYFKGKGKKLVKIGKAVNVGDRISQIKSTCGISDLQRVFDDKDTPHHLYWKVERLVHAELENSREPLQCDLHRRQNGAPTEHGEWFHVPEQVALEVVQRWRDFVNEDPYDGNGVLKSHWSEMLMGT</sequence>
<reference evidence="2 3" key="1">
    <citation type="journal article" date="2016" name="Nat. Commun.">
        <title>Ectomycorrhizal ecology is imprinted in the genome of the dominant symbiotic fungus Cenococcum geophilum.</title>
        <authorList>
            <consortium name="DOE Joint Genome Institute"/>
            <person name="Peter M."/>
            <person name="Kohler A."/>
            <person name="Ohm R.A."/>
            <person name="Kuo A."/>
            <person name="Krutzmann J."/>
            <person name="Morin E."/>
            <person name="Arend M."/>
            <person name="Barry K.W."/>
            <person name="Binder M."/>
            <person name="Choi C."/>
            <person name="Clum A."/>
            <person name="Copeland A."/>
            <person name="Grisel N."/>
            <person name="Haridas S."/>
            <person name="Kipfer T."/>
            <person name="LaButti K."/>
            <person name="Lindquist E."/>
            <person name="Lipzen A."/>
            <person name="Maire R."/>
            <person name="Meier B."/>
            <person name="Mihaltcheva S."/>
            <person name="Molinier V."/>
            <person name="Murat C."/>
            <person name="Poggeler S."/>
            <person name="Quandt C.A."/>
            <person name="Sperisen C."/>
            <person name="Tritt A."/>
            <person name="Tisserant E."/>
            <person name="Crous P.W."/>
            <person name="Henrissat B."/>
            <person name="Nehls U."/>
            <person name="Egli S."/>
            <person name="Spatafora J.W."/>
            <person name="Grigoriev I.V."/>
            <person name="Martin F.M."/>
        </authorList>
    </citation>
    <scope>NUCLEOTIDE SEQUENCE [LARGE SCALE GENOMIC DNA]</scope>
    <source>
        <strain evidence="2 3">CBS 207.34</strain>
    </source>
</reference>
<evidence type="ECO:0000313" key="3">
    <source>
        <dbReference type="Proteomes" id="UP000250140"/>
    </source>
</evidence>
<proteinExistence type="predicted"/>
<name>A0A8E2FCF4_9PEZI</name>
<dbReference type="AlphaFoldDB" id="A0A8E2FCF4"/>
<dbReference type="Proteomes" id="UP000250140">
    <property type="component" value="Unassembled WGS sequence"/>
</dbReference>
<accession>A0A8E2FCF4</accession>
<feature type="domain" description="Bacteriophage T5 Orf172 DNA-binding" evidence="1">
    <location>
        <begin position="81"/>
        <end position="176"/>
    </location>
</feature>
<dbReference type="InterPro" id="IPR018306">
    <property type="entry name" value="Phage_T5_Orf172_DNA-bd"/>
</dbReference>
<dbReference type="InterPro" id="IPR053006">
    <property type="entry name" value="Meiosis_regulatory"/>
</dbReference>
<dbReference type="Pfam" id="PF10544">
    <property type="entry name" value="T5orf172"/>
    <property type="match status" value="1"/>
</dbReference>
<dbReference type="PANTHER" id="PTHR28094">
    <property type="entry name" value="MEIOTICALLY UP-REGULATED GENE 113 PROTEIN"/>
    <property type="match status" value="1"/>
</dbReference>
<organism evidence="2 3">
    <name type="scientific">Glonium stellatum</name>
    <dbReference type="NCBI Taxonomy" id="574774"/>
    <lineage>
        <taxon>Eukaryota</taxon>
        <taxon>Fungi</taxon>
        <taxon>Dikarya</taxon>
        <taxon>Ascomycota</taxon>
        <taxon>Pezizomycotina</taxon>
        <taxon>Dothideomycetes</taxon>
        <taxon>Pleosporomycetidae</taxon>
        <taxon>Gloniales</taxon>
        <taxon>Gloniaceae</taxon>
        <taxon>Glonium</taxon>
    </lineage>
</organism>